<dbReference type="PROSITE" id="PS51331">
    <property type="entry name" value="THYX"/>
    <property type="match status" value="1"/>
</dbReference>
<dbReference type="SUPFAM" id="SSF69796">
    <property type="entry name" value="Thymidylate synthase-complementing protein Thy1"/>
    <property type="match status" value="1"/>
</dbReference>
<dbReference type="GO" id="GO:0050797">
    <property type="term" value="F:thymidylate synthase (FAD) activity"/>
    <property type="evidence" value="ECO:0007669"/>
    <property type="project" value="InterPro"/>
</dbReference>
<dbReference type="EMBL" id="MT701595">
    <property type="protein sequence ID" value="QPB09728.1"/>
    <property type="molecule type" value="Genomic_DNA"/>
</dbReference>
<gene>
    <name evidence="1" type="ORF">CPT_Shaeky_041</name>
</gene>
<name>A0A873WHV5_9CAUD</name>
<dbReference type="Gene3D" id="3.30.70.3180">
    <property type="match status" value="2"/>
</dbReference>
<proteinExistence type="predicted"/>
<dbReference type="Gene3D" id="6.10.140.450">
    <property type="match status" value="1"/>
</dbReference>
<organism evidence="1 2">
    <name type="scientific">Streptomyces phage Shaeky</name>
    <dbReference type="NCBI Taxonomy" id="2767586"/>
    <lineage>
        <taxon>Viruses</taxon>
        <taxon>Duplodnaviria</taxon>
        <taxon>Heunggongvirae</taxon>
        <taxon>Uroviricota</taxon>
        <taxon>Caudoviricetes</taxon>
        <taxon>Colingsworthviridae</taxon>
        <taxon>Shaekyvirus</taxon>
        <taxon>Shaekyvirus shaeky</taxon>
    </lineage>
</organism>
<evidence type="ECO:0000313" key="1">
    <source>
        <dbReference type="EMBL" id="QPB09728.1"/>
    </source>
</evidence>
<dbReference type="PANTHER" id="PTHR34934">
    <property type="entry name" value="FLAVIN-DEPENDENT THYMIDYLATE SYNTHASE"/>
    <property type="match status" value="1"/>
</dbReference>
<dbReference type="CDD" id="cd20175">
    <property type="entry name" value="ThyX"/>
    <property type="match status" value="1"/>
</dbReference>
<evidence type="ECO:0000313" key="2">
    <source>
        <dbReference type="Proteomes" id="UP000663581"/>
    </source>
</evidence>
<dbReference type="GO" id="GO:0050660">
    <property type="term" value="F:flavin adenine dinucleotide binding"/>
    <property type="evidence" value="ECO:0007669"/>
    <property type="project" value="InterPro"/>
</dbReference>
<dbReference type="PANTHER" id="PTHR34934:SF1">
    <property type="entry name" value="FLAVIN-DEPENDENT THYMIDYLATE SYNTHASE"/>
    <property type="match status" value="1"/>
</dbReference>
<dbReference type="NCBIfam" id="TIGR02170">
    <property type="entry name" value="thyX"/>
    <property type="match status" value="1"/>
</dbReference>
<dbReference type="GO" id="GO:0006231">
    <property type="term" value="P:dTMP biosynthetic process"/>
    <property type="evidence" value="ECO:0007669"/>
    <property type="project" value="InterPro"/>
</dbReference>
<reference evidence="1" key="1">
    <citation type="submission" date="2020-07" db="EMBL/GenBank/DDBJ databases">
        <title>Complete genome sequence of Streptomyces phage Shaeky.</title>
        <authorList>
            <person name="Shodrock S.L."/>
            <person name="Higbee T."/>
            <person name="Clark J.D."/>
            <person name="Hernandez I."/>
            <person name="Liu M."/>
            <person name="Burrowes B."/>
        </authorList>
    </citation>
    <scope>NUCLEOTIDE SEQUENCE</scope>
</reference>
<keyword evidence="2" id="KW-1185">Reference proteome</keyword>
<dbReference type="Proteomes" id="UP000663581">
    <property type="component" value="Segment"/>
</dbReference>
<dbReference type="InterPro" id="IPR036098">
    <property type="entry name" value="Thymidylate_synthase_ThyX_sf"/>
</dbReference>
<accession>A0A873WHV5</accession>
<sequence length="236" mass="26144">MQVDLIASTSVGDLPVWAAYGYDMWPEDERGNRPNHTEADALAEFAGRLCYKSFNRPNPETADNAGYLRNILAQGHYSVLEHSSATFLVRGVSRALLTELTRHRHLSFSVVSQRYVRYDRTQPVIPPALEGTEGEAIVTRAYDKALNTYAALVHSLTEAGLPRKQAREAARCVLPNAAPVDMVVTGNLRAWRDTLGKRWHVAADKEIREFAGAVLGQLRMVAPNSVQDIPTEPYGS</sequence>
<dbReference type="GO" id="GO:0070402">
    <property type="term" value="F:NADPH binding"/>
    <property type="evidence" value="ECO:0007669"/>
    <property type="project" value="TreeGrafter"/>
</dbReference>
<dbReference type="InterPro" id="IPR003669">
    <property type="entry name" value="Thymidylate_synthase_ThyX"/>
</dbReference>
<dbReference type="Pfam" id="PF02511">
    <property type="entry name" value="Thy1"/>
    <property type="match status" value="1"/>
</dbReference>
<dbReference type="GO" id="GO:0004799">
    <property type="term" value="F:thymidylate synthase activity"/>
    <property type="evidence" value="ECO:0007669"/>
    <property type="project" value="TreeGrafter"/>
</dbReference>
<protein>
    <submittedName>
        <fullName evidence="1">Thymidylate synthase</fullName>
    </submittedName>
</protein>